<protein>
    <submittedName>
        <fullName evidence="1">Uncharacterized protein</fullName>
    </submittedName>
</protein>
<dbReference type="EMBL" id="GBRH01211902">
    <property type="protein sequence ID" value="JAD85993.1"/>
    <property type="molecule type" value="Transcribed_RNA"/>
</dbReference>
<organism evidence="1">
    <name type="scientific">Arundo donax</name>
    <name type="common">Giant reed</name>
    <name type="synonym">Donax arundinaceus</name>
    <dbReference type="NCBI Taxonomy" id="35708"/>
    <lineage>
        <taxon>Eukaryota</taxon>
        <taxon>Viridiplantae</taxon>
        <taxon>Streptophyta</taxon>
        <taxon>Embryophyta</taxon>
        <taxon>Tracheophyta</taxon>
        <taxon>Spermatophyta</taxon>
        <taxon>Magnoliopsida</taxon>
        <taxon>Liliopsida</taxon>
        <taxon>Poales</taxon>
        <taxon>Poaceae</taxon>
        <taxon>PACMAD clade</taxon>
        <taxon>Arundinoideae</taxon>
        <taxon>Arundineae</taxon>
        <taxon>Arundo</taxon>
    </lineage>
</organism>
<sequence>MSTICHTFSIQVSLKLSSNQASAKYRVVLENLKELVSAKQVACSCFVSGPNHISGRKRKHKQTKRAMANISLPASTRNIQILNARKMVTC</sequence>
<accession>A0A0A9DH31</accession>
<evidence type="ECO:0000313" key="1">
    <source>
        <dbReference type="EMBL" id="JAD85993.1"/>
    </source>
</evidence>
<name>A0A0A9DH31_ARUDO</name>
<dbReference type="AlphaFoldDB" id="A0A0A9DH31"/>
<reference evidence="1" key="1">
    <citation type="submission" date="2014-09" db="EMBL/GenBank/DDBJ databases">
        <authorList>
            <person name="Magalhaes I.L.F."/>
            <person name="Oliveira U."/>
            <person name="Santos F.R."/>
            <person name="Vidigal T.H.D.A."/>
            <person name="Brescovit A.D."/>
            <person name="Santos A.J."/>
        </authorList>
    </citation>
    <scope>NUCLEOTIDE SEQUENCE</scope>
    <source>
        <tissue evidence="1">Shoot tissue taken approximately 20 cm above the soil surface</tissue>
    </source>
</reference>
<reference evidence="1" key="2">
    <citation type="journal article" date="2015" name="Data Brief">
        <title>Shoot transcriptome of the giant reed, Arundo donax.</title>
        <authorList>
            <person name="Barrero R.A."/>
            <person name="Guerrero F.D."/>
            <person name="Moolhuijzen P."/>
            <person name="Goolsby J.A."/>
            <person name="Tidwell J."/>
            <person name="Bellgard S.E."/>
            <person name="Bellgard M.I."/>
        </authorList>
    </citation>
    <scope>NUCLEOTIDE SEQUENCE</scope>
    <source>
        <tissue evidence="1">Shoot tissue taken approximately 20 cm above the soil surface</tissue>
    </source>
</reference>
<proteinExistence type="predicted"/>